<dbReference type="GO" id="GO:0030170">
    <property type="term" value="F:pyridoxal phosphate binding"/>
    <property type="evidence" value="ECO:0007669"/>
    <property type="project" value="UniProtKB-UniRule"/>
</dbReference>
<dbReference type="GO" id="GO:0016846">
    <property type="term" value="F:carbon-sulfur lyase activity"/>
    <property type="evidence" value="ECO:0007669"/>
    <property type="project" value="TreeGrafter"/>
</dbReference>
<keyword evidence="8" id="KW-1185">Reference proteome</keyword>
<evidence type="ECO:0000256" key="5">
    <source>
        <dbReference type="RuleBase" id="RU362118"/>
    </source>
</evidence>
<evidence type="ECO:0000313" key="8">
    <source>
        <dbReference type="Proteomes" id="UP000198307"/>
    </source>
</evidence>
<dbReference type="HAMAP" id="MF_02056">
    <property type="entry name" value="MetZ"/>
    <property type="match status" value="1"/>
</dbReference>
<dbReference type="AlphaFoldDB" id="A0A239Q1Y2"/>
<dbReference type="InterPro" id="IPR015424">
    <property type="entry name" value="PyrdxlP-dep_Trfase"/>
</dbReference>
<proteinExistence type="inferred from homology"/>
<dbReference type="OrthoDB" id="9805807at2"/>
<accession>A0A239Q1Y2</accession>
<dbReference type="Proteomes" id="UP000198307">
    <property type="component" value="Unassembled WGS sequence"/>
</dbReference>
<dbReference type="GO" id="GO:0005737">
    <property type="term" value="C:cytoplasm"/>
    <property type="evidence" value="ECO:0007669"/>
    <property type="project" value="TreeGrafter"/>
</dbReference>
<dbReference type="InterPro" id="IPR006234">
    <property type="entry name" value="O-succ-hSer_sulfhydrylase"/>
</dbReference>
<comment type="function">
    <text evidence="3">Catalyzes the formation of L-homocysteine from O-succinyl-L-homoserine (OSHS) and hydrogen sulfide.</text>
</comment>
<dbReference type="Gene3D" id="3.40.640.10">
    <property type="entry name" value="Type I PLP-dependent aspartate aminotransferase-like (Major domain)"/>
    <property type="match status" value="1"/>
</dbReference>
<keyword evidence="3" id="KW-0028">Amino-acid biosynthesis</keyword>
<comment type="catalytic activity">
    <reaction evidence="3">
        <text>O-succinyl-L-homoserine + hydrogen sulfide = L-homocysteine + succinate</text>
        <dbReference type="Rhea" id="RHEA:27826"/>
        <dbReference type="ChEBI" id="CHEBI:29919"/>
        <dbReference type="ChEBI" id="CHEBI:30031"/>
        <dbReference type="ChEBI" id="CHEBI:57661"/>
        <dbReference type="ChEBI" id="CHEBI:58199"/>
    </reaction>
</comment>
<dbReference type="InterPro" id="IPR015421">
    <property type="entry name" value="PyrdxlP-dep_Trfase_major"/>
</dbReference>
<evidence type="ECO:0000256" key="4">
    <source>
        <dbReference type="PIRSR" id="PIRSR001434-2"/>
    </source>
</evidence>
<dbReference type="GO" id="GO:0016765">
    <property type="term" value="F:transferase activity, transferring alkyl or aryl (other than methyl) groups"/>
    <property type="evidence" value="ECO:0007669"/>
    <property type="project" value="UniProtKB-UniRule"/>
</dbReference>
<dbReference type="Gene3D" id="3.90.1150.10">
    <property type="entry name" value="Aspartate Aminotransferase, domain 1"/>
    <property type="match status" value="1"/>
</dbReference>
<feature type="region of interest" description="Disordered" evidence="6">
    <location>
        <begin position="1"/>
        <end position="26"/>
    </location>
</feature>
<evidence type="ECO:0000256" key="6">
    <source>
        <dbReference type="SAM" id="MobiDB-lite"/>
    </source>
</evidence>
<comment type="similarity">
    <text evidence="3">Belongs to the trans-sulfuration enzymes family. MetZ subfamily.</text>
</comment>
<comment type="subunit">
    <text evidence="3">Homotetramer.</text>
</comment>
<dbReference type="PANTHER" id="PTHR11808">
    <property type="entry name" value="TRANS-SULFURATION ENZYME FAMILY MEMBER"/>
    <property type="match status" value="1"/>
</dbReference>
<gene>
    <name evidence="3" type="primary">metZ</name>
    <name evidence="7" type="ORF">SAMN05444959_1223</name>
</gene>
<dbReference type="GO" id="GO:0071268">
    <property type="term" value="P:homocysteine biosynthetic process"/>
    <property type="evidence" value="ECO:0007669"/>
    <property type="project" value="InterPro"/>
</dbReference>
<evidence type="ECO:0000256" key="2">
    <source>
        <dbReference type="ARBA" id="ARBA00022898"/>
    </source>
</evidence>
<dbReference type="UniPathway" id="UPA00051">
    <property type="reaction ID" value="UER00449"/>
</dbReference>
<dbReference type="GO" id="GO:0071266">
    <property type="term" value="P:'de novo' L-methionine biosynthetic process"/>
    <property type="evidence" value="ECO:0007669"/>
    <property type="project" value="UniProtKB-UniRule"/>
</dbReference>
<dbReference type="PIRSF" id="PIRSF001434">
    <property type="entry name" value="CGS"/>
    <property type="match status" value="1"/>
</dbReference>
<dbReference type="RefSeq" id="WP_089345864.1">
    <property type="nucleotide sequence ID" value="NZ_CP067129.1"/>
</dbReference>
<organism evidence="7 8">
    <name type="scientific">Paracoccus seriniphilus</name>
    <dbReference type="NCBI Taxonomy" id="184748"/>
    <lineage>
        <taxon>Bacteria</taxon>
        <taxon>Pseudomonadati</taxon>
        <taxon>Pseudomonadota</taxon>
        <taxon>Alphaproteobacteria</taxon>
        <taxon>Rhodobacterales</taxon>
        <taxon>Paracoccaceae</taxon>
        <taxon>Paracoccus</taxon>
    </lineage>
</organism>
<dbReference type="GO" id="GO:0019346">
    <property type="term" value="P:transsulfuration"/>
    <property type="evidence" value="ECO:0007669"/>
    <property type="project" value="InterPro"/>
</dbReference>
<evidence type="ECO:0000256" key="1">
    <source>
        <dbReference type="ARBA" id="ARBA00001933"/>
    </source>
</evidence>
<evidence type="ECO:0000313" key="7">
    <source>
        <dbReference type="EMBL" id="SNT76561.1"/>
    </source>
</evidence>
<reference evidence="7 8" key="1">
    <citation type="submission" date="2017-07" db="EMBL/GenBank/DDBJ databases">
        <authorList>
            <person name="Sun Z.S."/>
            <person name="Albrecht U."/>
            <person name="Echele G."/>
            <person name="Lee C.C."/>
        </authorList>
    </citation>
    <scope>NUCLEOTIDE SEQUENCE [LARGE SCALE GENOMIC DNA]</scope>
    <source>
        <strain evidence="7 8">DSM 14827</strain>
    </source>
</reference>
<keyword evidence="3" id="KW-0808">Transferase</keyword>
<comment type="pathway">
    <text evidence="3">Amino-acid biosynthesis; L-methionine biosynthesis via de novo pathway; L-homocysteine from O-succinyl-L-homoserine: step 1/1.</text>
</comment>
<dbReference type="InterPro" id="IPR015422">
    <property type="entry name" value="PyrdxlP-dep_Trfase_small"/>
</dbReference>
<keyword evidence="3" id="KW-0486">Methionine biosynthesis</keyword>
<keyword evidence="2 3" id="KW-0663">Pyridoxal phosphate</keyword>
<dbReference type="PANTHER" id="PTHR11808:SF80">
    <property type="entry name" value="CYSTATHIONINE GAMMA-LYASE"/>
    <property type="match status" value="1"/>
</dbReference>
<dbReference type="EC" id="2.5.1.-" evidence="3"/>
<dbReference type="FunFam" id="3.40.640.10:FF:000046">
    <property type="entry name" value="Cystathionine gamma-lyase"/>
    <property type="match status" value="1"/>
</dbReference>
<evidence type="ECO:0000256" key="3">
    <source>
        <dbReference type="HAMAP-Rule" id="MF_02056"/>
    </source>
</evidence>
<name>A0A239Q1Y2_9RHOB</name>
<comment type="cofactor">
    <cofactor evidence="1 3 5">
        <name>pyridoxal 5'-phosphate</name>
        <dbReference type="ChEBI" id="CHEBI:597326"/>
    </cofactor>
</comment>
<dbReference type="SUPFAM" id="SSF53383">
    <property type="entry name" value="PLP-dependent transferases"/>
    <property type="match status" value="1"/>
</dbReference>
<dbReference type="Pfam" id="PF01053">
    <property type="entry name" value="Cys_Met_Meta_PP"/>
    <property type="match status" value="1"/>
</dbReference>
<sequence length="399" mass="42471">MAGKPKTPCPDDVHPRTAAVHHGTRRSQYGEMSEAIFMTQGFVYDSAEQAEARFLESGPDEFIYARYGNPTSRMFEDRMSALEGTEDAFATASGMAAVNGALFSICAPGDHVVAARALFGSCIYVLDLLAKFGVEVTYVDGTDLDQWAGAIRQGTRAVFFESVSNPGLEVTDIKAVAELAHAAGAMVVVDNVFATPVFSRAVELGADVVVYSATKHIDGGGRALAGVICGTRDFIRKTVEPYVKHTGGAISPFHSWIMLNGLTTMDLRVRAQADTADKVARAMQGNPHLSRVVYPGLADHPQHELAMRQMGAGGTMIALEVAGGKDDAFAALNRLRIVKISNNLGDAKSIVTHPATTTHQRLSDEAKATLGISPGLLRLSIGLEDPRDLIADLTQALAG</sequence>
<dbReference type="CDD" id="cd00614">
    <property type="entry name" value="CGS_like"/>
    <property type="match status" value="1"/>
</dbReference>
<dbReference type="EMBL" id="FZQB01000022">
    <property type="protein sequence ID" value="SNT76561.1"/>
    <property type="molecule type" value="Genomic_DNA"/>
</dbReference>
<dbReference type="NCBIfam" id="TIGR01325">
    <property type="entry name" value="O_suc_HS_sulf"/>
    <property type="match status" value="1"/>
</dbReference>
<protein>
    <recommendedName>
        <fullName evidence="3">O-succinylhomoserine sulfhydrylase</fullName>
        <shortName evidence="3">OSH sulfhydrylase</shortName>
        <shortName evidence="3">OSHS sulfhydrylase</shortName>
        <ecNumber evidence="3">2.5.1.-</ecNumber>
    </recommendedName>
</protein>
<feature type="modified residue" description="N6-(pyridoxal phosphate)lysine" evidence="3 4">
    <location>
        <position position="215"/>
    </location>
</feature>
<dbReference type="InterPro" id="IPR000277">
    <property type="entry name" value="Cys/Met-Metab_PyrdxlP-dep_enz"/>
</dbReference>